<dbReference type="InterPro" id="IPR015925">
    <property type="entry name" value="Ryanodine_IP3_receptor"/>
</dbReference>
<feature type="non-terminal residue" evidence="2">
    <location>
        <position position="1"/>
    </location>
</feature>
<dbReference type="GO" id="GO:0034704">
    <property type="term" value="C:calcium channel complex"/>
    <property type="evidence" value="ECO:0007669"/>
    <property type="project" value="TreeGrafter"/>
</dbReference>
<dbReference type="GO" id="GO:0005219">
    <property type="term" value="F:ryanodine-sensitive calcium-release channel activity"/>
    <property type="evidence" value="ECO:0007669"/>
    <property type="project" value="TreeGrafter"/>
</dbReference>
<dbReference type="CDD" id="cd12879">
    <property type="entry name" value="SPRY3_RyR"/>
    <property type="match status" value="1"/>
</dbReference>
<dbReference type="PANTHER" id="PTHR46399:SF8">
    <property type="entry name" value="B30.2_SPRY DOMAIN-CONTAINING PROTEIN"/>
    <property type="match status" value="1"/>
</dbReference>
<dbReference type="GO" id="GO:0042383">
    <property type="term" value="C:sarcolemma"/>
    <property type="evidence" value="ECO:0007669"/>
    <property type="project" value="TreeGrafter"/>
</dbReference>
<evidence type="ECO:0000313" key="2">
    <source>
        <dbReference type="EMBL" id="CAG7734662.1"/>
    </source>
</evidence>
<dbReference type="GO" id="GO:0006941">
    <property type="term" value="P:striated muscle contraction"/>
    <property type="evidence" value="ECO:0007669"/>
    <property type="project" value="TreeGrafter"/>
</dbReference>
<dbReference type="PANTHER" id="PTHR46399">
    <property type="entry name" value="B30.2/SPRY DOMAIN-CONTAINING PROTEIN"/>
    <property type="match status" value="1"/>
</dbReference>
<dbReference type="OrthoDB" id="7472886at2759"/>
<reference evidence="2" key="1">
    <citation type="submission" date="2021-06" db="EMBL/GenBank/DDBJ databases">
        <authorList>
            <person name="Hodson N. C."/>
            <person name="Mongue J. A."/>
            <person name="Jaron S. K."/>
        </authorList>
    </citation>
    <scope>NUCLEOTIDE SEQUENCE</scope>
</reference>
<dbReference type="Pfam" id="PF00622">
    <property type="entry name" value="SPRY"/>
    <property type="match status" value="1"/>
</dbReference>
<dbReference type="InterPro" id="IPR035762">
    <property type="entry name" value="SPRY3_RyR"/>
</dbReference>
<dbReference type="AlphaFoldDB" id="A0A8J2KDR4"/>
<dbReference type="InterPro" id="IPR001870">
    <property type="entry name" value="B30.2/SPRY"/>
</dbReference>
<feature type="domain" description="B30.2/SPRY" evidence="1">
    <location>
        <begin position="1"/>
        <end position="162"/>
    </location>
</feature>
<dbReference type="GO" id="GO:0014808">
    <property type="term" value="P:release of sequestered calcium ion into cytosol by sarcoplasmic reticulum"/>
    <property type="evidence" value="ECO:0007669"/>
    <property type="project" value="TreeGrafter"/>
</dbReference>
<dbReference type="FunFam" id="2.60.120.920:FF:000069">
    <property type="entry name" value="Ryanodine receptor 44F"/>
    <property type="match status" value="1"/>
</dbReference>
<accession>A0A8J2KDR4</accession>
<dbReference type="EMBL" id="CAJVCH010274129">
    <property type="protein sequence ID" value="CAG7734662.1"/>
    <property type="molecule type" value="Genomic_DNA"/>
</dbReference>
<keyword evidence="3" id="KW-1185">Reference proteome</keyword>
<proteinExistence type="predicted"/>
<gene>
    <name evidence="2" type="ORF">AFUS01_LOCUS23039</name>
</gene>
<dbReference type="SMART" id="SM00449">
    <property type="entry name" value="SPRY"/>
    <property type="match status" value="1"/>
</dbReference>
<dbReference type="GO" id="GO:0005790">
    <property type="term" value="C:smooth endoplasmic reticulum"/>
    <property type="evidence" value="ECO:0007669"/>
    <property type="project" value="TreeGrafter"/>
</dbReference>
<organism evidence="2 3">
    <name type="scientific">Allacma fusca</name>
    <dbReference type="NCBI Taxonomy" id="39272"/>
    <lineage>
        <taxon>Eukaryota</taxon>
        <taxon>Metazoa</taxon>
        <taxon>Ecdysozoa</taxon>
        <taxon>Arthropoda</taxon>
        <taxon>Hexapoda</taxon>
        <taxon>Collembola</taxon>
        <taxon>Symphypleona</taxon>
        <taxon>Sminthuridae</taxon>
        <taxon>Allacma</taxon>
    </lineage>
</organism>
<dbReference type="GO" id="GO:0033017">
    <property type="term" value="C:sarcoplasmic reticulum membrane"/>
    <property type="evidence" value="ECO:0007669"/>
    <property type="project" value="TreeGrafter"/>
</dbReference>
<protein>
    <recommendedName>
        <fullName evidence="1">B30.2/SPRY domain-containing protein</fullName>
    </recommendedName>
</protein>
<comment type="caution">
    <text evidence="2">The sequence shown here is derived from an EMBL/GenBank/DDBJ whole genome shotgun (WGS) entry which is preliminary data.</text>
</comment>
<sequence length="252" mass="28896">SEEDEEGEVFDAECLNLINEYFYGVRIFPGQDPSHVYVGWVTTQYHFHTKSFNRNKVRRVTISGIDEFDTEVENVERNSCYVVRTDELFNQVTQDVSGKGASQGMFIGCFVDTATGYVTFTCEGKQTKYTYRMEPGTKLFPAIFVEATSKDILQFELGRTPTTLPLSAAVLLNSGKHLTPQFPPRLKIQYLKPHQWARVPNNCMRIHALKLSDIRGWSTLCEDPVSMLALHLPEEDRCIDILELIEMERLLR</sequence>
<dbReference type="InterPro" id="IPR003877">
    <property type="entry name" value="SPRY_dom"/>
</dbReference>
<evidence type="ECO:0000259" key="1">
    <source>
        <dbReference type="PROSITE" id="PS50188"/>
    </source>
</evidence>
<name>A0A8J2KDR4_9HEXA</name>
<dbReference type="Proteomes" id="UP000708208">
    <property type="component" value="Unassembled WGS sequence"/>
</dbReference>
<dbReference type="GO" id="GO:0030018">
    <property type="term" value="C:Z disc"/>
    <property type="evidence" value="ECO:0007669"/>
    <property type="project" value="TreeGrafter"/>
</dbReference>
<dbReference type="PROSITE" id="PS50188">
    <property type="entry name" value="B302_SPRY"/>
    <property type="match status" value="1"/>
</dbReference>
<evidence type="ECO:0000313" key="3">
    <source>
        <dbReference type="Proteomes" id="UP000708208"/>
    </source>
</evidence>